<evidence type="ECO:0000313" key="1">
    <source>
        <dbReference type="EMBL" id="EAS45707.1"/>
    </source>
</evidence>
<dbReference type="EMBL" id="AAPH01000001">
    <property type="protein sequence ID" value="EAS45707.1"/>
    <property type="molecule type" value="Genomic_DNA"/>
</dbReference>
<dbReference type="HOGENOM" id="CLU_2846001_0_0_6"/>
<organism evidence="1 2">
    <name type="scientific">Photobacterium profundum 3TCK</name>
    <dbReference type="NCBI Taxonomy" id="314280"/>
    <lineage>
        <taxon>Bacteria</taxon>
        <taxon>Pseudomonadati</taxon>
        <taxon>Pseudomonadota</taxon>
        <taxon>Gammaproteobacteria</taxon>
        <taxon>Vibrionales</taxon>
        <taxon>Vibrionaceae</taxon>
        <taxon>Photobacterium</taxon>
    </lineage>
</organism>
<reference evidence="1 2" key="1">
    <citation type="submission" date="2006-03" db="EMBL/GenBank/DDBJ databases">
        <authorList>
            <person name="Bartlett D.H."/>
            <person name="Valle G."/>
            <person name="Lauro F.M."/>
            <person name="Vezzi A."/>
            <person name="Simonato F."/>
            <person name="Eloe E."/>
            <person name="Vitulo N."/>
            <person name="Stratton T.K."/>
            <person name="D'angelo M."/>
            <person name="Ferriera S."/>
            <person name="Johnson J."/>
            <person name="Kravitz S."/>
            <person name="Beeson K."/>
            <person name="Sutton G."/>
            <person name="Rogers Y."/>
            <person name="Friedman R."/>
            <person name="Frazier M."/>
            <person name="Venter J.C."/>
        </authorList>
    </citation>
    <scope>NUCLEOTIDE SEQUENCE [LARGE SCALE GENOMIC DNA]</scope>
    <source>
        <strain evidence="1 2">3TCK</strain>
    </source>
</reference>
<accession>Q1Z9Y5</accession>
<name>Q1Z9Y5_9GAMM</name>
<dbReference type="AlphaFoldDB" id="Q1Z9Y5"/>
<dbReference type="Proteomes" id="UP000003789">
    <property type="component" value="Unassembled WGS sequence"/>
</dbReference>
<protein>
    <submittedName>
        <fullName evidence="1">Hypothetical transposase</fullName>
    </submittedName>
</protein>
<proteinExistence type="predicted"/>
<gene>
    <name evidence="1" type="ORF">P3TCK_05001</name>
</gene>
<comment type="caution">
    <text evidence="1">The sequence shown here is derived from an EMBL/GenBank/DDBJ whole genome shotgun (WGS) entry which is preliminary data.</text>
</comment>
<sequence length="65" mass="7824">MLTQNVPSLILNDRKHLHFKKDTYPLNNYREYNQALKRRDKFDIRLSEEIINIGNMMNVFMVILG</sequence>
<evidence type="ECO:0000313" key="2">
    <source>
        <dbReference type="Proteomes" id="UP000003789"/>
    </source>
</evidence>